<feature type="region of interest" description="Disordered" evidence="1">
    <location>
        <begin position="1"/>
        <end position="35"/>
    </location>
</feature>
<feature type="compositionally biased region" description="Acidic residues" evidence="1">
    <location>
        <begin position="185"/>
        <end position="194"/>
    </location>
</feature>
<proteinExistence type="predicted"/>
<feature type="region of interest" description="Disordered" evidence="1">
    <location>
        <begin position="182"/>
        <end position="208"/>
    </location>
</feature>
<sequence length="265" mass="29219">MTTMTTTTTAASTPPGPGRLPHPRAQPLRPGSAKEDKVRRYVDDRLLHINRRYVKKFGLADPTDDVVGYASMADMCRDLEALVNILWLSGTPTLQVPYLLNLAGDFNEWLTHFPPAPAATLALLRKLDHCFASLLDGRDVDTHEPLPGFEDGRRRAGLTGTDMVRCRSTVEQTRRLVVDVMSNEAPEDEDDQDDNPGAWMTDTEAETDGSVARVGVWEEDEDRLHMDVARVYENTLVQLGARLGDGGGVGAVQMTNDWEALGKSC</sequence>
<organism evidence="2 3">
    <name type="scientific">Phyllachora maydis</name>
    <dbReference type="NCBI Taxonomy" id="1825666"/>
    <lineage>
        <taxon>Eukaryota</taxon>
        <taxon>Fungi</taxon>
        <taxon>Dikarya</taxon>
        <taxon>Ascomycota</taxon>
        <taxon>Pezizomycotina</taxon>
        <taxon>Sordariomycetes</taxon>
        <taxon>Sordariomycetidae</taxon>
        <taxon>Phyllachorales</taxon>
        <taxon>Phyllachoraceae</taxon>
        <taxon>Phyllachora</taxon>
    </lineage>
</organism>
<dbReference type="PANTHER" id="PTHR37781:SF1">
    <property type="entry name" value="ADR380WP"/>
    <property type="match status" value="1"/>
</dbReference>
<dbReference type="InterPro" id="IPR031349">
    <property type="entry name" value="Tfb6"/>
</dbReference>
<dbReference type="EMBL" id="JAQQPM010000002">
    <property type="protein sequence ID" value="KAK2068810.1"/>
    <property type="molecule type" value="Genomic_DNA"/>
</dbReference>
<dbReference type="PANTHER" id="PTHR37781">
    <property type="entry name" value="TFIIH COMPLEX SUBUNIT"/>
    <property type="match status" value="1"/>
</dbReference>
<keyword evidence="3" id="KW-1185">Reference proteome</keyword>
<dbReference type="GO" id="GO:0005675">
    <property type="term" value="C:transcription factor TFIIH holo complex"/>
    <property type="evidence" value="ECO:0007669"/>
    <property type="project" value="TreeGrafter"/>
</dbReference>
<accession>A0AAD9I1J3</accession>
<gene>
    <name evidence="2" type="ORF">P8C59_003430</name>
</gene>
<evidence type="ECO:0000256" key="1">
    <source>
        <dbReference type="SAM" id="MobiDB-lite"/>
    </source>
</evidence>
<reference evidence="2" key="1">
    <citation type="journal article" date="2023" name="Mol. Plant Microbe Interact.">
        <title>Elucidating the Obligate Nature and Biological Capacity of an Invasive Fungal Corn Pathogen.</title>
        <authorList>
            <person name="MacCready J.S."/>
            <person name="Roggenkamp E.M."/>
            <person name="Gdanetz K."/>
            <person name="Chilvers M.I."/>
        </authorList>
    </citation>
    <scope>NUCLEOTIDE SEQUENCE</scope>
    <source>
        <strain evidence="2">PM02</strain>
    </source>
</reference>
<evidence type="ECO:0000313" key="3">
    <source>
        <dbReference type="Proteomes" id="UP001217918"/>
    </source>
</evidence>
<dbReference type="AlphaFoldDB" id="A0AAD9I1J3"/>
<evidence type="ECO:0000313" key="2">
    <source>
        <dbReference type="EMBL" id="KAK2068810.1"/>
    </source>
</evidence>
<protein>
    <recommendedName>
        <fullName evidence="4">Meiotic recombination protein DMC1</fullName>
    </recommendedName>
</protein>
<evidence type="ECO:0008006" key="4">
    <source>
        <dbReference type="Google" id="ProtNLM"/>
    </source>
</evidence>
<name>A0AAD9I1J3_9PEZI</name>
<dbReference type="Proteomes" id="UP001217918">
    <property type="component" value="Unassembled WGS sequence"/>
</dbReference>
<dbReference type="Pfam" id="PF17110">
    <property type="entry name" value="TFB6"/>
    <property type="match status" value="1"/>
</dbReference>
<comment type="caution">
    <text evidence="2">The sequence shown here is derived from an EMBL/GenBank/DDBJ whole genome shotgun (WGS) entry which is preliminary data.</text>
</comment>